<comment type="caution">
    <text evidence="1">The sequence shown here is derived from an EMBL/GenBank/DDBJ whole genome shotgun (WGS) entry which is preliminary data.</text>
</comment>
<sequence>MDVTPQEGNKQSIADTAKQFADMKKELEMMIHRLSLGVSSPLDIKRQRGLTPLISVTMSGSDPETDVSSVGVWKSSPISKEWHESWEAFYEYLKALRVILHAELNVETYCHSHYGR</sequence>
<dbReference type="EMBL" id="QXFV01002148">
    <property type="protein sequence ID" value="KAE8992108.1"/>
    <property type="molecule type" value="Genomic_DNA"/>
</dbReference>
<gene>
    <name evidence="1" type="ORF">PR001_g21039</name>
</gene>
<dbReference type="AlphaFoldDB" id="A0A6A3JF40"/>
<dbReference type="Proteomes" id="UP000429607">
    <property type="component" value="Unassembled WGS sequence"/>
</dbReference>
<protein>
    <submittedName>
        <fullName evidence="1">Uncharacterized protein</fullName>
    </submittedName>
</protein>
<name>A0A6A3JF40_9STRA</name>
<organism evidence="1 2">
    <name type="scientific">Phytophthora rubi</name>
    <dbReference type="NCBI Taxonomy" id="129364"/>
    <lineage>
        <taxon>Eukaryota</taxon>
        <taxon>Sar</taxon>
        <taxon>Stramenopiles</taxon>
        <taxon>Oomycota</taxon>
        <taxon>Peronosporomycetes</taxon>
        <taxon>Peronosporales</taxon>
        <taxon>Peronosporaceae</taxon>
        <taxon>Phytophthora</taxon>
    </lineage>
</organism>
<evidence type="ECO:0000313" key="2">
    <source>
        <dbReference type="Proteomes" id="UP000429607"/>
    </source>
</evidence>
<reference evidence="1 2" key="1">
    <citation type="submission" date="2018-09" db="EMBL/GenBank/DDBJ databases">
        <title>Genomic investigation of the strawberry pathogen Phytophthora fragariae indicates pathogenicity is determined by transcriptional variation in three key races.</title>
        <authorList>
            <person name="Adams T.M."/>
            <person name="Armitage A.D."/>
            <person name="Sobczyk M.K."/>
            <person name="Bates H.J."/>
            <person name="Dunwell J.M."/>
            <person name="Nellist C.F."/>
            <person name="Harrison R.J."/>
        </authorList>
    </citation>
    <scope>NUCLEOTIDE SEQUENCE [LARGE SCALE GENOMIC DNA]</scope>
    <source>
        <strain evidence="1 2">SCRP249</strain>
    </source>
</reference>
<accession>A0A6A3JF40</accession>
<proteinExistence type="predicted"/>
<evidence type="ECO:0000313" key="1">
    <source>
        <dbReference type="EMBL" id="KAE8992108.1"/>
    </source>
</evidence>